<dbReference type="PANTHER" id="PTHR30569:SF0">
    <property type="entry name" value="CYTOSINE PERMEASE"/>
    <property type="match status" value="1"/>
</dbReference>
<keyword evidence="4 6" id="KW-1133">Transmembrane helix</keyword>
<dbReference type="Proteomes" id="UP000032675">
    <property type="component" value="Unassembled WGS sequence"/>
</dbReference>
<dbReference type="PANTHER" id="PTHR30569">
    <property type="entry name" value="CYTOSINE TRANSPORTER CODB"/>
    <property type="match status" value="1"/>
</dbReference>
<protein>
    <submittedName>
        <fullName evidence="7">Cytosine/purines uracil thiamine allantoin permease</fullName>
    </submittedName>
</protein>
<comment type="subcellular location">
    <subcellularLocation>
        <location evidence="1">Membrane</location>
        <topology evidence="1">Multi-pass membrane protein</topology>
    </subcellularLocation>
</comment>
<evidence type="ECO:0000256" key="6">
    <source>
        <dbReference type="SAM" id="Phobius"/>
    </source>
</evidence>
<feature type="transmembrane region" description="Helical" evidence="6">
    <location>
        <begin position="311"/>
        <end position="329"/>
    </location>
</feature>
<accession>A0A0D6PYR0</accession>
<comment type="caution">
    <text evidence="7">The sequence shown here is derived from an EMBL/GenBank/DDBJ whole genome shotgun (WGS) entry which is preliminary data.</text>
</comment>
<evidence type="ECO:0000256" key="3">
    <source>
        <dbReference type="ARBA" id="ARBA00022692"/>
    </source>
</evidence>
<evidence type="ECO:0000256" key="5">
    <source>
        <dbReference type="ARBA" id="ARBA00023136"/>
    </source>
</evidence>
<organism evidence="7 8">
    <name type="scientific">Komagataeibacter europaeus NBRC 3261</name>
    <dbReference type="NCBI Taxonomy" id="1234669"/>
    <lineage>
        <taxon>Bacteria</taxon>
        <taxon>Pseudomonadati</taxon>
        <taxon>Pseudomonadota</taxon>
        <taxon>Alphaproteobacteria</taxon>
        <taxon>Acetobacterales</taxon>
        <taxon>Acetobacteraceae</taxon>
        <taxon>Komagataeibacter</taxon>
    </lineage>
</organism>
<keyword evidence="5 6" id="KW-0472">Membrane</keyword>
<evidence type="ECO:0000256" key="4">
    <source>
        <dbReference type="ARBA" id="ARBA00022989"/>
    </source>
</evidence>
<evidence type="ECO:0000313" key="7">
    <source>
        <dbReference type="EMBL" id="GAN95885.1"/>
    </source>
</evidence>
<feature type="transmembrane region" description="Helical" evidence="6">
    <location>
        <begin position="229"/>
        <end position="255"/>
    </location>
</feature>
<evidence type="ECO:0000313" key="8">
    <source>
        <dbReference type="Proteomes" id="UP000032675"/>
    </source>
</evidence>
<keyword evidence="3 6" id="KW-0812">Transmembrane</keyword>
<feature type="transmembrane region" description="Helical" evidence="6">
    <location>
        <begin position="400"/>
        <end position="421"/>
    </location>
</feature>
<dbReference type="InterPro" id="IPR001248">
    <property type="entry name" value="Pur-cyt_permease"/>
</dbReference>
<feature type="transmembrane region" description="Helical" evidence="6">
    <location>
        <begin position="161"/>
        <end position="181"/>
    </location>
</feature>
<feature type="transmembrane region" description="Helical" evidence="6">
    <location>
        <begin position="335"/>
        <end position="361"/>
    </location>
</feature>
<evidence type="ECO:0000256" key="1">
    <source>
        <dbReference type="ARBA" id="ARBA00004141"/>
    </source>
</evidence>
<proteinExistence type="inferred from homology"/>
<sequence length="432" mass="45428">MSPDGDYLTETVPQGVALPWWRVALMMSAFSVSLPTLVTGVDLARVTTMPGFVTGMLAGGLILTIIGSLMGIVGARTRLSSYMLARLVFGERGAMALNAAFAVSLLGWFGVNIDLFADAMRVLLATLWGWHGPVWPVELGSGLLMTLTTTVGLCAIDRLSLVLTPLLFLATVWLLLCALDVPHAGIMDHMPHGHALRMGDVISAVVGGVAVGAVIMPDLCRFLHRDRDVVLVSVCAYLLSASFVMFAGGVAGLLVPQGGMLQIMLHMGLGLLAFGLVFGGTWTVNALNLYSVILSAATVFPARSHQTSRPVLTLACGLLGTVLAFGGLLDHFIAFLFYLSIAFVPVAGIVTVDFFVLHALDHDSMVHAARRPVVWRAFVSWAAGTGISLLASAGVVTLTGIAACDAILGAGMTHALAGFVGRRVAGRAVRRP</sequence>
<feature type="transmembrane region" description="Helical" evidence="6">
    <location>
        <begin position="94"/>
        <end position="113"/>
    </location>
</feature>
<feature type="transmembrane region" description="Helical" evidence="6">
    <location>
        <begin position="267"/>
        <end position="290"/>
    </location>
</feature>
<feature type="transmembrane region" description="Helical" evidence="6">
    <location>
        <begin position="52"/>
        <end position="73"/>
    </location>
</feature>
<name>A0A0D6PYR0_KOMEU</name>
<dbReference type="InterPro" id="IPR030191">
    <property type="entry name" value="CodB"/>
</dbReference>
<dbReference type="EMBL" id="BANI01000037">
    <property type="protein sequence ID" value="GAN95885.1"/>
    <property type="molecule type" value="Genomic_DNA"/>
</dbReference>
<feature type="transmembrane region" description="Helical" evidence="6">
    <location>
        <begin position="201"/>
        <end position="217"/>
    </location>
</feature>
<dbReference type="GO" id="GO:0015209">
    <property type="term" value="F:cytosine transmembrane transporter activity"/>
    <property type="evidence" value="ECO:0007669"/>
    <property type="project" value="InterPro"/>
</dbReference>
<comment type="similarity">
    <text evidence="2">Belongs to the purine-cytosine permease (2.A.39) family.</text>
</comment>
<dbReference type="Pfam" id="PF02133">
    <property type="entry name" value="Transp_cyt_pur"/>
    <property type="match status" value="1"/>
</dbReference>
<evidence type="ECO:0000256" key="2">
    <source>
        <dbReference type="ARBA" id="ARBA00008974"/>
    </source>
</evidence>
<feature type="transmembrane region" description="Helical" evidence="6">
    <location>
        <begin position="133"/>
        <end position="154"/>
    </location>
</feature>
<dbReference type="GO" id="GO:0005886">
    <property type="term" value="C:plasma membrane"/>
    <property type="evidence" value="ECO:0007669"/>
    <property type="project" value="TreeGrafter"/>
</dbReference>
<gene>
    <name evidence="7" type="ORF">Geu3261_0037_131</name>
</gene>
<reference evidence="7 8" key="1">
    <citation type="submission" date="2012-11" db="EMBL/GenBank/DDBJ databases">
        <title>Whole genome sequence of Gluconacetobacter europaeus NBRC3261.</title>
        <authorList>
            <person name="Azuma Y."/>
            <person name="Higashiura N."/>
            <person name="Hirakawa H."/>
            <person name="Matsushita K."/>
        </authorList>
    </citation>
    <scope>NUCLEOTIDE SEQUENCE [LARGE SCALE GENOMIC DNA]</scope>
    <source>
        <strain evidence="7 8">NBRC 3261</strain>
    </source>
</reference>
<dbReference type="AlphaFoldDB" id="A0A0D6PYR0"/>
<dbReference type="RefSeq" id="WP_048850449.1">
    <property type="nucleotide sequence ID" value="NZ_BANI01000037.1"/>
</dbReference>
<dbReference type="Gene3D" id="1.10.4160.10">
    <property type="entry name" value="Hydantoin permease"/>
    <property type="match status" value="1"/>
</dbReference>
<feature type="transmembrane region" description="Helical" evidence="6">
    <location>
        <begin position="373"/>
        <end position="394"/>
    </location>
</feature>